<name>A0A1E8FCW9_9ALTE</name>
<dbReference type="InterPro" id="IPR050631">
    <property type="entry name" value="PheA/TfdB_FAD_monoxygenase"/>
</dbReference>
<evidence type="ECO:0000313" key="4">
    <source>
        <dbReference type="Proteomes" id="UP000176037"/>
    </source>
</evidence>
<feature type="domain" description="FAD-binding" evidence="2">
    <location>
        <begin position="4"/>
        <end position="342"/>
    </location>
</feature>
<dbReference type="RefSeq" id="WP_070177981.1">
    <property type="nucleotide sequence ID" value="NZ_BMJR01000002.1"/>
</dbReference>
<dbReference type="Gene3D" id="3.50.50.60">
    <property type="entry name" value="FAD/NAD(P)-binding domain"/>
    <property type="match status" value="1"/>
</dbReference>
<dbReference type="SUPFAM" id="SSF51905">
    <property type="entry name" value="FAD/NAD(P)-binding domain"/>
    <property type="match status" value="1"/>
</dbReference>
<protein>
    <submittedName>
        <fullName evidence="3">Monooxygenase</fullName>
    </submittedName>
</protein>
<dbReference type="InterPro" id="IPR036188">
    <property type="entry name" value="FAD/NAD-bd_sf"/>
</dbReference>
<dbReference type="Gene3D" id="3.30.70.2450">
    <property type="match status" value="1"/>
</dbReference>
<dbReference type="Pfam" id="PF01494">
    <property type="entry name" value="FAD_binding_3"/>
    <property type="match status" value="1"/>
</dbReference>
<proteinExistence type="predicted"/>
<comment type="caution">
    <text evidence="3">The sequence shown here is derived from an EMBL/GenBank/DDBJ whole genome shotgun (WGS) entry which is preliminary data.</text>
</comment>
<dbReference type="EMBL" id="MJIC01000015">
    <property type="protein sequence ID" value="OFI33606.1"/>
    <property type="molecule type" value="Genomic_DNA"/>
</dbReference>
<keyword evidence="4" id="KW-1185">Reference proteome</keyword>
<dbReference type="Proteomes" id="UP000176037">
    <property type="component" value="Unassembled WGS sequence"/>
</dbReference>
<accession>A0A1E8FCW9</accession>
<evidence type="ECO:0000259" key="2">
    <source>
        <dbReference type="Pfam" id="PF01494"/>
    </source>
</evidence>
<keyword evidence="1" id="KW-0560">Oxidoreductase</keyword>
<reference evidence="3 4" key="1">
    <citation type="submission" date="2016-09" db="EMBL/GenBank/DDBJ databases">
        <title>Alteromonas lipolytica, a new species isolated from sea water.</title>
        <authorList>
            <person name="Wu Y.-H."/>
            <person name="Cheng H."/>
            <person name="Xu X.-W."/>
        </authorList>
    </citation>
    <scope>NUCLEOTIDE SEQUENCE [LARGE SCALE GENOMIC DNA]</scope>
    <source>
        <strain evidence="3 4">JW12</strain>
    </source>
</reference>
<organism evidence="3 4">
    <name type="scientific">Alteromonas lipolytica</name>
    <dbReference type="NCBI Taxonomy" id="1856405"/>
    <lineage>
        <taxon>Bacteria</taxon>
        <taxon>Pseudomonadati</taxon>
        <taxon>Pseudomonadota</taxon>
        <taxon>Gammaproteobacteria</taxon>
        <taxon>Alteromonadales</taxon>
        <taxon>Alteromonadaceae</taxon>
        <taxon>Alteromonas/Salinimonas group</taxon>
        <taxon>Alteromonas</taxon>
    </lineage>
</organism>
<dbReference type="AlphaFoldDB" id="A0A1E8FCW9"/>
<gene>
    <name evidence="3" type="ORF">BFC17_03595</name>
</gene>
<dbReference type="GO" id="GO:0004497">
    <property type="term" value="F:monooxygenase activity"/>
    <property type="evidence" value="ECO:0007669"/>
    <property type="project" value="UniProtKB-KW"/>
</dbReference>
<dbReference type="OrthoDB" id="8672648at2"/>
<dbReference type="GO" id="GO:0071949">
    <property type="term" value="F:FAD binding"/>
    <property type="evidence" value="ECO:0007669"/>
    <property type="project" value="InterPro"/>
</dbReference>
<evidence type="ECO:0000313" key="3">
    <source>
        <dbReference type="EMBL" id="OFI33606.1"/>
    </source>
</evidence>
<dbReference type="InterPro" id="IPR002938">
    <property type="entry name" value="FAD-bd"/>
</dbReference>
<dbReference type="PANTHER" id="PTHR43476:SF5">
    <property type="entry name" value="FAD-DEPENDENT MONOOXYGENASE"/>
    <property type="match status" value="1"/>
</dbReference>
<dbReference type="STRING" id="1856405.BFC17_03595"/>
<keyword evidence="3" id="KW-0503">Monooxygenase</keyword>
<evidence type="ECO:0000256" key="1">
    <source>
        <dbReference type="ARBA" id="ARBA00023002"/>
    </source>
</evidence>
<dbReference type="PANTHER" id="PTHR43476">
    <property type="entry name" value="3-(3-HYDROXY-PHENYL)PROPIONATE/3-HYDROXYCINNAMIC ACID HYDROXYLASE"/>
    <property type="match status" value="1"/>
</dbReference>
<dbReference type="PRINTS" id="PR00420">
    <property type="entry name" value="RNGMNOXGNASE"/>
</dbReference>
<sequence length="397" mass="45478">MKSTQVIVAGAGPVGTVAAYRLATMGFDVMLCEAGPNCAIDLRASTFHPPTLEMLDELGIAETLIARGLKAPKYHFRERSSGEVVEFDLSELEGEEKFPYRLQCEQHVLASMLAEKLEAHPKAEVKFSHRVVHFEQTDDGVEVALEGPFEIEKVKAKYLVAADGGNSIIRKWLGVEFEGFTYPEKFLTLSTKTELKDYIPDLEYVNYVSDPKEWMVLLRVPSVWRILVPAPADQPDEYILSDEKKNQVFRDLIGREDIETEHRTIYRVHQRVAKQFNHGRVCLVGDACHMNNPLGGFGMNSGIHDAWNLCDKIYKNLTEGHDDENFALYDRQRRPVTHSFIQAQTIQNKKLLEHSPEENHDMRLQEMRDTRDDPVKRKAFLRRQAMYASLDQERSIK</sequence>